<dbReference type="CDD" id="cd00180">
    <property type="entry name" value="PKc"/>
    <property type="match status" value="1"/>
</dbReference>
<feature type="region of interest" description="Disordered" evidence="2">
    <location>
        <begin position="1"/>
        <end position="59"/>
    </location>
</feature>
<proteinExistence type="inferred from homology"/>
<feature type="domain" description="Protein kinase" evidence="3">
    <location>
        <begin position="330"/>
        <end position="650"/>
    </location>
</feature>
<dbReference type="PANTHER" id="PTHR13812:SF19">
    <property type="entry name" value="KETIMINE REDUCTASE MU-CRYSTALLIN"/>
    <property type="match status" value="1"/>
</dbReference>
<organism evidence="4 5">
    <name type="scientific">Alternaria burnsii</name>
    <dbReference type="NCBI Taxonomy" id="1187904"/>
    <lineage>
        <taxon>Eukaryota</taxon>
        <taxon>Fungi</taxon>
        <taxon>Dikarya</taxon>
        <taxon>Ascomycota</taxon>
        <taxon>Pezizomycotina</taxon>
        <taxon>Dothideomycetes</taxon>
        <taxon>Pleosporomycetidae</taxon>
        <taxon>Pleosporales</taxon>
        <taxon>Pleosporineae</taxon>
        <taxon>Pleosporaceae</taxon>
        <taxon>Alternaria</taxon>
        <taxon>Alternaria sect. Alternaria</taxon>
    </lineage>
</organism>
<dbReference type="InterPro" id="IPR023401">
    <property type="entry name" value="ODC_N"/>
</dbReference>
<dbReference type="Gene3D" id="3.30.1780.10">
    <property type="entry name" value="ornithine cyclodeaminase, domain 1"/>
    <property type="match status" value="1"/>
</dbReference>
<dbReference type="Gene3D" id="3.40.50.720">
    <property type="entry name" value="NAD(P)-binding Rossmann-like Domain"/>
    <property type="match status" value="1"/>
</dbReference>
<dbReference type="InterPro" id="IPR011009">
    <property type="entry name" value="Kinase-like_dom_sf"/>
</dbReference>
<gene>
    <name evidence="4" type="ORF">GT037_002231</name>
</gene>
<dbReference type="Gene3D" id="1.10.510.10">
    <property type="entry name" value="Transferase(Phosphotransferase) domain 1"/>
    <property type="match status" value="2"/>
</dbReference>
<dbReference type="PANTHER" id="PTHR13812">
    <property type="entry name" value="KETIMINE REDUCTASE MU-CRYSTALLIN"/>
    <property type="match status" value="1"/>
</dbReference>
<dbReference type="RefSeq" id="XP_038790570.1">
    <property type="nucleotide sequence ID" value="XM_038927278.1"/>
</dbReference>
<evidence type="ECO:0000256" key="1">
    <source>
        <dbReference type="ARBA" id="ARBA00008903"/>
    </source>
</evidence>
<comment type="similarity">
    <text evidence="1">Belongs to the ornithine cyclodeaminase/mu-crystallin family.</text>
</comment>
<dbReference type="Pfam" id="PF02423">
    <property type="entry name" value="OCD_Mu_crystall"/>
    <property type="match status" value="1"/>
</dbReference>
<accession>A0A8H7EHV6</accession>
<dbReference type="GO" id="GO:0005524">
    <property type="term" value="F:ATP binding"/>
    <property type="evidence" value="ECO:0007669"/>
    <property type="project" value="InterPro"/>
</dbReference>
<dbReference type="AlphaFoldDB" id="A0A8H7EHV6"/>
<reference evidence="4" key="1">
    <citation type="submission" date="2020-01" db="EMBL/GenBank/DDBJ databases">
        <authorList>
            <person name="Feng Z.H.Z."/>
        </authorList>
    </citation>
    <scope>NUCLEOTIDE SEQUENCE</scope>
    <source>
        <strain evidence="4">CBS107.38</strain>
    </source>
</reference>
<evidence type="ECO:0000313" key="4">
    <source>
        <dbReference type="EMBL" id="KAF7680580.1"/>
    </source>
</evidence>
<dbReference type="Pfam" id="PF00069">
    <property type="entry name" value="Pkinase"/>
    <property type="match status" value="1"/>
</dbReference>
<reference evidence="4" key="2">
    <citation type="submission" date="2020-08" db="EMBL/GenBank/DDBJ databases">
        <title>Draft Genome Sequence of Cumin Blight Pathogen Alternaria burnsii.</title>
        <authorList>
            <person name="Feng Z."/>
        </authorList>
    </citation>
    <scope>NUCLEOTIDE SEQUENCE</scope>
    <source>
        <strain evidence="4">CBS107.38</strain>
    </source>
</reference>
<dbReference type="Proteomes" id="UP000596902">
    <property type="component" value="Unassembled WGS sequence"/>
</dbReference>
<dbReference type="SMART" id="SM00220">
    <property type="entry name" value="S_TKc"/>
    <property type="match status" value="1"/>
</dbReference>
<dbReference type="GeneID" id="62200456"/>
<dbReference type="InterPro" id="IPR003462">
    <property type="entry name" value="ODC_Mu_crystall"/>
</dbReference>
<keyword evidence="5" id="KW-1185">Reference proteome</keyword>
<comment type="caution">
    <text evidence="4">The sequence shown here is derived from an EMBL/GenBank/DDBJ whole genome shotgun (WGS) entry which is preliminary data.</text>
</comment>
<evidence type="ECO:0000259" key="3">
    <source>
        <dbReference type="PROSITE" id="PS50011"/>
    </source>
</evidence>
<dbReference type="SUPFAM" id="SSF51735">
    <property type="entry name" value="NAD(P)-binding Rossmann-fold domains"/>
    <property type="match status" value="1"/>
</dbReference>
<dbReference type="EMBL" id="JAAABM010000002">
    <property type="protein sequence ID" value="KAF7680580.1"/>
    <property type="molecule type" value="Genomic_DNA"/>
</dbReference>
<dbReference type="GO" id="GO:0004672">
    <property type="term" value="F:protein kinase activity"/>
    <property type="evidence" value="ECO:0007669"/>
    <property type="project" value="InterPro"/>
</dbReference>
<dbReference type="GO" id="GO:0005737">
    <property type="term" value="C:cytoplasm"/>
    <property type="evidence" value="ECO:0007669"/>
    <property type="project" value="TreeGrafter"/>
</dbReference>
<evidence type="ECO:0000256" key="2">
    <source>
        <dbReference type="SAM" id="MobiDB-lite"/>
    </source>
</evidence>
<protein>
    <recommendedName>
        <fullName evidence="3">Protein kinase domain-containing protein</fullName>
    </recommendedName>
</protein>
<dbReference type="InterPro" id="IPR036291">
    <property type="entry name" value="NAD(P)-bd_dom_sf"/>
</dbReference>
<evidence type="ECO:0000313" key="5">
    <source>
        <dbReference type="Proteomes" id="UP000596902"/>
    </source>
</evidence>
<sequence>MYPLGQKLQERLLNPVPRSRRASASASTSNKERTHRVDNPTGTATRDPQPKARPLSVPLFSQGSDTYAYAKFRPLTRPLGDLAHRPSGATSLRWSSSSLKTAQSVADGYTKEVRDFNIARGTTEKIEQRKDSFVKQRHAQPDSGTFTAVVLAQRWLGRLRLQDPHPMTRKLQQASQTSYRQQKFIPESQIRDIVRDEVIQAELSKSNKSIGKPSRMLKAPVVSKNYESYRKILAILYLMKRPSKIRLFVKAGLCDDQLPFKKAQHLGRFDRSATLTSRNTPGSPNIKFTRPEDADEFLDRQWSVLAPVFFGSDGIVPHDDFECESILPFLPETTIAKEGGSSKVFKAKIHPDHHNLCQPKGGLNIYAVKTLKSKDDRAFRQEVAVLRRLSAGKHAHAHLITLLATYKQGAAYHFIFPWADADLFDYWKRRQEAPPEHDQTGAWVIEQCRGLADGLNSVHRYATFSGTSILDAFKLSSRTETDRHQATYTGSADADRSTRNLFGRHGDLKPQNILWYPDSQTTGGHGVLKITDFGVTRFNTENMWDTQKTGKLPNSPTYRSPESDLDGKLTTACDVWALGCVYLEFVAWYFGGYRLVQRFGEQRLAPDPRMANMRTDTFFTIVERDGEKTADVKPAVLKVIEELREHHRCTGDYSNFLDMIKDDMLVTHSPEAPGSVDGSLILQKSVIKRKGSDQPDDIKPTVSLDSALLSSTMTFTVLSDADVQTLLHNISQSDVQELASALNQALIQYSCNDELPYQPHRANVTRPNGQVSLFMPATTPSSIGVKIVGVAPSQTPPPGEKPKPALRSVLTICDELGQAVGVLNAAELTAFRTSLGSMLLYRYRKKTENIIVFGAGKQAEWHIRLAILFKGDDIRKITIVNRSTARAKDLVDSLTQSKVGSHIKMEVFEEKENDLEDLITEADVMFCTTPSTSPLFPASYLLSDSGLSKSRFISAIGSYRLDMQEIDPELLKHISNPSGPFASQVHQGSITVDSIKGCMDEAGELVAAGLKPEQMLEVGKMDGLRKDEGVQKWLEEGFVVYKSVGVGIMDIAIGKSLMDLAAEKGVGVHLDSF</sequence>
<name>A0A8H7EHV6_9PLEO</name>
<dbReference type="SUPFAM" id="SSF56112">
    <property type="entry name" value="Protein kinase-like (PK-like)"/>
    <property type="match status" value="1"/>
</dbReference>
<dbReference type="InterPro" id="IPR000719">
    <property type="entry name" value="Prot_kinase_dom"/>
</dbReference>
<dbReference type="PROSITE" id="PS50011">
    <property type="entry name" value="PROTEIN_KINASE_DOM"/>
    <property type="match status" value="1"/>
</dbReference>